<feature type="transmembrane region" description="Helical" evidence="1">
    <location>
        <begin position="23"/>
        <end position="46"/>
    </location>
</feature>
<sequence>MLLFAAGYLSFIGAPQKFHGVSFPIVVGLAFVIGILPLAPLLCLIIPSWRFSCETSALGVFLITLIGAFNPMLGLTSVVFADGPGFWIFLFGITIIGQLCCSPMVDRSARKRHWTGYSVTTRLEPSALWDGLIGEPTRGDRYVDRDMMIAFEHLEAGRPDRRLIYRINPGGRLEEHHFIDEINEPHQIRFRWKAVDGTEDQPFAEGEKHIAITDCGRKRVVRVTQQPRAHPWRAVVINWIDDSFGRPGDDRVAGLERRMNDGSFSSP</sequence>
<feature type="transmembrane region" description="Helical" evidence="1">
    <location>
        <begin position="58"/>
        <end position="80"/>
    </location>
</feature>
<gene>
    <name evidence="2" type="ORF">NO357_07315</name>
</gene>
<keyword evidence="1" id="KW-1133">Transmembrane helix</keyword>
<dbReference type="EMBL" id="JANHAX010000002">
    <property type="protein sequence ID" value="MDQ2089703.1"/>
    <property type="molecule type" value="Genomic_DNA"/>
</dbReference>
<reference evidence="2" key="2">
    <citation type="submission" date="2023-02" db="EMBL/GenBank/DDBJ databases">
        <title>'Rhodoalgimonas zhirmunskyi' gen. nov., isolated from a red alga.</title>
        <authorList>
            <person name="Nedashkovskaya O.I."/>
            <person name="Otstavnykh N.Y."/>
            <person name="Bystritskaya E.P."/>
            <person name="Balabanova L.A."/>
            <person name="Isaeva M.P."/>
        </authorList>
    </citation>
    <scope>NUCLEOTIDE SEQUENCE</scope>
    <source>
        <strain evidence="2">KCTC 52189</strain>
    </source>
</reference>
<name>A0AAE4B359_9RHOB</name>
<evidence type="ECO:0000313" key="2">
    <source>
        <dbReference type="EMBL" id="MDQ2089703.1"/>
    </source>
</evidence>
<organism evidence="2 3">
    <name type="scientific">Marimonas arenosa</name>
    <dbReference type="NCBI Taxonomy" id="1795305"/>
    <lineage>
        <taxon>Bacteria</taxon>
        <taxon>Pseudomonadati</taxon>
        <taxon>Pseudomonadota</taxon>
        <taxon>Alphaproteobacteria</taxon>
        <taxon>Rhodobacterales</taxon>
        <taxon>Paracoccaceae</taxon>
        <taxon>Marimonas</taxon>
    </lineage>
</organism>
<evidence type="ECO:0000256" key="1">
    <source>
        <dbReference type="SAM" id="Phobius"/>
    </source>
</evidence>
<dbReference type="RefSeq" id="WP_306734974.1">
    <property type="nucleotide sequence ID" value="NZ_JANHAX010000002.1"/>
</dbReference>
<comment type="caution">
    <text evidence="2">The sequence shown here is derived from an EMBL/GenBank/DDBJ whole genome shotgun (WGS) entry which is preliminary data.</text>
</comment>
<keyword evidence="1" id="KW-0812">Transmembrane</keyword>
<proteinExistence type="predicted"/>
<evidence type="ECO:0000313" key="3">
    <source>
        <dbReference type="Proteomes" id="UP001226762"/>
    </source>
</evidence>
<keyword evidence="3" id="KW-1185">Reference proteome</keyword>
<dbReference type="Proteomes" id="UP001226762">
    <property type="component" value="Unassembled WGS sequence"/>
</dbReference>
<dbReference type="AlphaFoldDB" id="A0AAE4B359"/>
<reference evidence="2" key="1">
    <citation type="submission" date="2022-07" db="EMBL/GenBank/DDBJ databases">
        <authorList>
            <person name="Otstavnykh N."/>
            <person name="Isaeva M."/>
            <person name="Bystritskaya E."/>
        </authorList>
    </citation>
    <scope>NUCLEOTIDE SEQUENCE</scope>
    <source>
        <strain evidence="2">KCTC 52189</strain>
    </source>
</reference>
<protein>
    <submittedName>
        <fullName evidence="2">Uncharacterized protein</fullName>
    </submittedName>
</protein>
<accession>A0AAE4B359</accession>
<keyword evidence="1" id="KW-0472">Membrane</keyword>
<feature type="transmembrane region" description="Helical" evidence="1">
    <location>
        <begin position="86"/>
        <end position="105"/>
    </location>
</feature>